<feature type="compositionally biased region" description="Basic and acidic residues" evidence="1">
    <location>
        <begin position="87"/>
        <end position="102"/>
    </location>
</feature>
<protein>
    <submittedName>
        <fullName evidence="2">Uncharacterized protein</fullName>
    </submittedName>
</protein>
<dbReference type="EMBL" id="LR862137">
    <property type="protein sequence ID" value="CAD1843928.1"/>
    <property type="molecule type" value="Genomic_DNA"/>
</dbReference>
<dbReference type="AlphaFoldDB" id="A0A6V7QLP3"/>
<proteinExistence type="predicted"/>
<feature type="region of interest" description="Disordered" evidence="1">
    <location>
        <begin position="48"/>
        <end position="106"/>
    </location>
</feature>
<accession>A0A6V7QLP3</accession>
<feature type="compositionally biased region" description="Polar residues" evidence="1">
    <location>
        <begin position="64"/>
        <end position="86"/>
    </location>
</feature>
<gene>
    <name evidence="2" type="ORF">CB5_LOCUS27139</name>
</gene>
<evidence type="ECO:0000313" key="2">
    <source>
        <dbReference type="EMBL" id="CAD1843928.1"/>
    </source>
</evidence>
<evidence type="ECO:0000256" key="1">
    <source>
        <dbReference type="SAM" id="MobiDB-lite"/>
    </source>
</evidence>
<sequence>MKGKIVCGIHVLESGGLDNNVEIGEVCLRWSVTDHGTRMTLCSISTKGAESDSSAMSDQEAAALQTNSNGEAKQVETSLNGNNSIHLENEKQIDLGKRPRDESVEENCDEELGKCFELVS</sequence>
<feature type="compositionally biased region" description="Polar residues" evidence="1">
    <location>
        <begin position="48"/>
        <end position="57"/>
    </location>
</feature>
<reference evidence="2" key="1">
    <citation type="submission" date="2020-07" db="EMBL/GenBank/DDBJ databases">
        <authorList>
            <person name="Lin J."/>
        </authorList>
    </citation>
    <scope>NUCLEOTIDE SEQUENCE</scope>
</reference>
<organism evidence="2">
    <name type="scientific">Ananas comosus var. bracteatus</name>
    <name type="common">red pineapple</name>
    <dbReference type="NCBI Taxonomy" id="296719"/>
    <lineage>
        <taxon>Eukaryota</taxon>
        <taxon>Viridiplantae</taxon>
        <taxon>Streptophyta</taxon>
        <taxon>Embryophyta</taxon>
        <taxon>Tracheophyta</taxon>
        <taxon>Spermatophyta</taxon>
        <taxon>Magnoliopsida</taxon>
        <taxon>Liliopsida</taxon>
        <taxon>Poales</taxon>
        <taxon>Bromeliaceae</taxon>
        <taxon>Bromelioideae</taxon>
        <taxon>Ananas</taxon>
    </lineage>
</organism>
<name>A0A6V7QLP3_ANACO</name>